<accession>A0ABQ5CI08</accession>
<reference evidence="2" key="2">
    <citation type="submission" date="2022-01" db="EMBL/GenBank/DDBJ databases">
        <authorList>
            <person name="Yamashiro T."/>
            <person name="Shiraishi A."/>
            <person name="Satake H."/>
            <person name="Nakayama K."/>
        </authorList>
    </citation>
    <scope>NUCLEOTIDE SEQUENCE</scope>
</reference>
<sequence>MYLRVTEASLFGSIYVILTIDVVEKSVKDIIKDEVKSQLPRILSKEVSDFATPVIQSTINELLENVVLAKSSSQPKSTYEAAALLTEFEFKKILLDKIEKSKSYQVAPEHRELYDGLVKSYNLNKDIFSSYGNVYSLKRDREDEDKDKDPPAGSNQGLKKQKTSKVVEPSRYSKSKEFKSSSSKGSKSNSKSSGKSAQAEEPVFETAGTKMTQDQGDDIGAASGLRPYHFTYPKRRLTMEEMLNKFIDEGKREHEKMRAFICLEVYKVVIGDHNTPRQIAKIQGVTTRGGKPADRPLKMMNAIELDELDDTINTEAQELLANDMSDSFLLKGLEKLIDQSDLESCKSLENNSNNESLCLGIPIWRINSVNTSYSVEQRTARLDGVKSEHLYSA</sequence>
<gene>
    <name evidence="2" type="ORF">Tco_0906638</name>
</gene>
<evidence type="ECO:0000256" key="1">
    <source>
        <dbReference type="SAM" id="MobiDB-lite"/>
    </source>
</evidence>
<dbReference type="Proteomes" id="UP001151760">
    <property type="component" value="Unassembled WGS sequence"/>
</dbReference>
<organism evidence="2 3">
    <name type="scientific">Tanacetum coccineum</name>
    <dbReference type="NCBI Taxonomy" id="301880"/>
    <lineage>
        <taxon>Eukaryota</taxon>
        <taxon>Viridiplantae</taxon>
        <taxon>Streptophyta</taxon>
        <taxon>Embryophyta</taxon>
        <taxon>Tracheophyta</taxon>
        <taxon>Spermatophyta</taxon>
        <taxon>Magnoliopsida</taxon>
        <taxon>eudicotyledons</taxon>
        <taxon>Gunneridae</taxon>
        <taxon>Pentapetalae</taxon>
        <taxon>asterids</taxon>
        <taxon>campanulids</taxon>
        <taxon>Asterales</taxon>
        <taxon>Asteraceae</taxon>
        <taxon>Asteroideae</taxon>
        <taxon>Anthemideae</taxon>
        <taxon>Anthemidinae</taxon>
        <taxon>Tanacetum</taxon>
    </lineage>
</organism>
<evidence type="ECO:0000313" key="3">
    <source>
        <dbReference type="Proteomes" id="UP001151760"/>
    </source>
</evidence>
<protein>
    <submittedName>
        <fullName evidence="2">Uncharacterized protein</fullName>
    </submittedName>
</protein>
<dbReference type="EMBL" id="BQNB010014286">
    <property type="protein sequence ID" value="GJT26363.1"/>
    <property type="molecule type" value="Genomic_DNA"/>
</dbReference>
<reference evidence="2" key="1">
    <citation type="journal article" date="2022" name="Int. J. Mol. Sci.">
        <title>Draft Genome of Tanacetum Coccineum: Genomic Comparison of Closely Related Tanacetum-Family Plants.</title>
        <authorList>
            <person name="Yamashiro T."/>
            <person name="Shiraishi A."/>
            <person name="Nakayama K."/>
            <person name="Satake H."/>
        </authorList>
    </citation>
    <scope>NUCLEOTIDE SEQUENCE</scope>
</reference>
<name>A0ABQ5CI08_9ASTR</name>
<comment type="caution">
    <text evidence="2">The sequence shown here is derived from an EMBL/GenBank/DDBJ whole genome shotgun (WGS) entry which is preliminary data.</text>
</comment>
<feature type="compositionally biased region" description="Low complexity" evidence="1">
    <location>
        <begin position="180"/>
        <end position="196"/>
    </location>
</feature>
<proteinExistence type="predicted"/>
<feature type="region of interest" description="Disordered" evidence="1">
    <location>
        <begin position="139"/>
        <end position="202"/>
    </location>
</feature>
<keyword evidence="3" id="KW-1185">Reference proteome</keyword>
<evidence type="ECO:0000313" key="2">
    <source>
        <dbReference type="EMBL" id="GJT26363.1"/>
    </source>
</evidence>